<dbReference type="InterPro" id="IPR051849">
    <property type="entry name" value="GAG-degrading_sulfatase"/>
</dbReference>
<dbReference type="GO" id="GO:0004065">
    <property type="term" value="F:arylsulfatase activity"/>
    <property type="evidence" value="ECO:0007669"/>
    <property type="project" value="TreeGrafter"/>
</dbReference>
<dbReference type="CDD" id="cd16035">
    <property type="entry name" value="sulfatase_like"/>
    <property type="match status" value="1"/>
</dbReference>
<comment type="caution">
    <text evidence="2">The sequence shown here is derived from an EMBL/GenBank/DDBJ whole genome shotgun (WGS) entry which is preliminary data.</text>
</comment>
<evidence type="ECO:0000313" key="3">
    <source>
        <dbReference type="Proteomes" id="UP000019141"/>
    </source>
</evidence>
<dbReference type="PANTHER" id="PTHR46615">
    <property type="entry name" value="ARYLSULFATASE K"/>
    <property type="match status" value="1"/>
</dbReference>
<accession>W4LE56</accession>
<dbReference type="Proteomes" id="UP000019141">
    <property type="component" value="Unassembled WGS sequence"/>
</dbReference>
<sequence>MSSQNRGRPLNMLLICTDQERSWVDLPSALPLPAHERLLAEGLGFENYHVNVSPCGPSRSVIYTGQHTQHTGLYVNPNTPPQPELSTDFPTLGDILREQGYYTAYKGKWHLSNINEGRDFRGTPTGIYPNASDVLEPYGFSDYSFDGERVGLAWEGFMEDGPIAADAARLLFDLAAGKVEDKPWFLAVNFVNPHDVMFFDATGNQHETRAQKDFLAPLLPEPGAAIYQKTWDFPLPESFYHDDLSHKPECHRAIRDGQAAMYGVMEHDDEAAWQRFQNYYFNCLRDVDQHVMWLLEVLDMTGLADRTIVLYTSDHGERAGAHGLKQKAGTMYKEDMKVPLIVRHPDCSGGRTTPALASAIDLVPTLLALTGTSAAAVAERYPALPGIDLSAVLETPGAQSERDRRGILFNYAAQYGWARTADGMDLSKRRAHRGVHDGRYKFARYFAPSQHHQPKDWDTLIRYNDLELYDTEADPNEIVNLAHEPERYQQELLRLNTMTNALIDLEIGADQGAEYPGPVEQYNTI</sequence>
<dbReference type="Pfam" id="PF00884">
    <property type="entry name" value="Sulfatase"/>
    <property type="match status" value="1"/>
</dbReference>
<dbReference type="Gene3D" id="3.40.720.10">
    <property type="entry name" value="Alkaline Phosphatase, subunit A"/>
    <property type="match status" value="1"/>
</dbReference>
<dbReference type="GO" id="GO:0015024">
    <property type="term" value="F:glucuronate-2-sulfatase activity"/>
    <property type="evidence" value="ECO:0007669"/>
    <property type="project" value="TreeGrafter"/>
</dbReference>
<dbReference type="SUPFAM" id="SSF53649">
    <property type="entry name" value="Alkaline phosphatase-like"/>
    <property type="match status" value="1"/>
</dbReference>
<dbReference type="PANTHER" id="PTHR46615:SF1">
    <property type="entry name" value="ARYLSULFATASE K"/>
    <property type="match status" value="1"/>
</dbReference>
<dbReference type="EMBL" id="AZHW01000811">
    <property type="protein sequence ID" value="ETW96267.1"/>
    <property type="molecule type" value="Genomic_DNA"/>
</dbReference>
<dbReference type="InterPro" id="IPR000917">
    <property type="entry name" value="Sulfatase_N"/>
</dbReference>
<feature type="domain" description="Sulfatase N-terminal" evidence="1">
    <location>
        <begin position="11"/>
        <end position="371"/>
    </location>
</feature>
<dbReference type="InterPro" id="IPR017850">
    <property type="entry name" value="Alkaline_phosphatase_core_sf"/>
</dbReference>
<organism evidence="2 3">
    <name type="scientific">Entotheonella factor</name>
    <dbReference type="NCBI Taxonomy" id="1429438"/>
    <lineage>
        <taxon>Bacteria</taxon>
        <taxon>Pseudomonadati</taxon>
        <taxon>Nitrospinota/Tectimicrobiota group</taxon>
        <taxon>Candidatus Tectimicrobiota</taxon>
        <taxon>Candidatus Entotheonellia</taxon>
        <taxon>Candidatus Entotheonellales</taxon>
        <taxon>Candidatus Entotheonellaceae</taxon>
        <taxon>Candidatus Entotheonella</taxon>
    </lineage>
</organism>
<protein>
    <recommendedName>
        <fullName evidence="1">Sulfatase N-terminal domain-containing protein</fullName>
    </recommendedName>
</protein>
<dbReference type="AlphaFoldDB" id="W4LE56"/>
<gene>
    <name evidence="2" type="ORF">ETSY1_27325</name>
</gene>
<proteinExistence type="predicted"/>
<reference evidence="2 3" key="1">
    <citation type="journal article" date="2014" name="Nature">
        <title>An environmental bacterial taxon with a large and distinct metabolic repertoire.</title>
        <authorList>
            <person name="Wilson M.C."/>
            <person name="Mori T."/>
            <person name="Ruckert C."/>
            <person name="Uria A.R."/>
            <person name="Helf M.J."/>
            <person name="Takada K."/>
            <person name="Gernert C."/>
            <person name="Steffens U.A."/>
            <person name="Heycke N."/>
            <person name="Schmitt S."/>
            <person name="Rinke C."/>
            <person name="Helfrich E.J."/>
            <person name="Brachmann A.O."/>
            <person name="Gurgui C."/>
            <person name="Wakimoto T."/>
            <person name="Kracht M."/>
            <person name="Crusemann M."/>
            <person name="Hentschel U."/>
            <person name="Abe I."/>
            <person name="Matsunaga S."/>
            <person name="Kalinowski J."/>
            <person name="Takeyama H."/>
            <person name="Piel J."/>
        </authorList>
    </citation>
    <scope>NUCLEOTIDE SEQUENCE [LARGE SCALE GENOMIC DNA]</scope>
    <source>
        <strain evidence="3">TSY1</strain>
    </source>
</reference>
<evidence type="ECO:0000313" key="2">
    <source>
        <dbReference type="EMBL" id="ETW96267.1"/>
    </source>
</evidence>
<keyword evidence="3" id="KW-1185">Reference proteome</keyword>
<dbReference type="HOGENOM" id="CLU_006332_8_0_7"/>
<name>W4LE56_ENTF1</name>
<dbReference type="PATRIC" id="fig|1429438.4.peg.5215"/>
<evidence type="ECO:0000259" key="1">
    <source>
        <dbReference type="Pfam" id="PF00884"/>
    </source>
</evidence>